<evidence type="ECO:0000256" key="8">
    <source>
        <dbReference type="SAM" id="Phobius"/>
    </source>
</evidence>
<feature type="coiled-coil region" evidence="7">
    <location>
        <begin position="162"/>
        <end position="189"/>
    </location>
</feature>
<evidence type="ECO:0000256" key="2">
    <source>
        <dbReference type="ARBA" id="ARBA00012438"/>
    </source>
</evidence>
<keyword evidence="8" id="KW-0812">Transmembrane</keyword>
<gene>
    <name evidence="10" type="ordered locus">Tter_2121</name>
</gene>
<dbReference type="Proteomes" id="UP000000323">
    <property type="component" value="Chromosome 2"/>
</dbReference>
<reference evidence="11" key="1">
    <citation type="journal article" date="2010" name="Stand. Genomic Sci.">
        <title>Complete genome sequence of 'Thermobaculum terrenum' type strain (YNP1).</title>
        <authorList>
            <person name="Kiss H."/>
            <person name="Cleland D."/>
            <person name="Lapidus A."/>
            <person name="Lucas S."/>
            <person name="Glavina Del Rio T."/>
            <person name="Nolan M."/>
            <person name="Tice H."/>
            <person name="Han C."/>
            <person name="Goodwin L."/>
            <person name="Pitluck S."/>
            <person name="Liolios K."/>
            <person name="Ivanova N."/>
            <person name="Mavromatis K."/>
            <person name="Ovchinnikova G."/>
            <person name="Pati A."/>
            <person name="Chen A."/>
            <person name="Palaniappan K."/>
            <person name="Land M."/>
            <person name="Hauser L."/>
            <person name="Chang Y."/>
            <person name="Jeffries C."/>
            <person name="Lu M."/>
            <person name="Brettin T."/>
            <person name="Detter J."/>
            <person name="Goker M."/>
            <person name="Tindall B."/>
            <person name="Beck B."/>
            <person name="McDermott T."/>
            <person name="Woyke T."/>
            <person name="Bristow J."/>
            <person name="Eisen J."/>
            <person name="Markowitz V."/>
            <person name="Hugenholtz P."/>
            <person name="Kyrpides N."/>
            <person name="Klenk H."/>
            <person name="Cheng J."/>
        </authorList>
    </citation>
    <scope>NUCLEOTIDE SEQUENCE [LARGE SCALE GENOMIC DNA]</scope>
    <source>
        <strain evidence="11">ATCC BAA-798 / YNP1</strain>
    </source>
</reference>
<feature type="domain" description="Histidine kinase" evidence="9">
    <location>
        <begin position="195"/>
        <end position="407"/>
    </location>
</feature>
<dbReference type="SMART" id="SM00388">
    <property type="entry name" value="HisKA"/>
    <property type="match status" value="1"/>
</dbReference>
<comment type="catalytic activity">
    <reaction evidence="1">
        <text>ATP + protein L-histidine = ADP + protein N-phospho-L-histidine.</text>
        <dbReference type="EC" id="2.7.13.3"/>
    </reaction>
</comment>
<evidence type="ECO:0000313" key="11">
    <source>
        <dbReference type="Proteomes" id="UP000000323"/>
    </source>
</evidence>
<dbReference type="GO" id="GO:0000155">
    <property type="term" value="F:phosphorelay sensor kinase activity"/>
    <property type="evidence" value="ECO:0007669"/>
    <property type="project" value="InterPro"/>
</dbReference>
<dbReference type="SUPFAM" id="SSF55874">
    <property type="entry name" value="ATPase domain of HSP90 chaperone/DNA topoisomerase II/histidine kinase"/>
    <property type="match status" value="1"/>
</dbReference>
<dbReference type="eggNOG" id="COG2205">
    <property type="taxonomic scope" value="Bacteria"/>
</dbReference>
<dbReference type="InterPro" id="IPR050736">
    <property type="entry name" value="Sensor_HK_Regulatory"/>
</dbReference>
<dbReference type="CDD" id="cd00082">
    <property type="entry name" value="HisKA"/>
    <property type="match status" value="1"/>
</dbReference>
<dbReference type="OrthoDB" id="9806130at2"/>
<dbReference type="InterPro" id="IPR003661">
    <property type="entry name" value="HisK_dim/P_dom"/>
</dbReference>
<dbReference type="CDD" id="cd00075">
    <property type="entry name" value="HATPase"/>
    <property type="match status" value="1"/>
</dbReference>
<evidence type="ECO:0000256" key="1">
    <source>
        <dbReference type="ARBA" id="ARBA00000085"/>
    </source>
</evidence>
<dbReference type="InterPro" id="IPR036890">
    <property type="entry name" value="HATPase_C_sf"/>
</dbReference>
<evidence type="ECO:0000256" key="7">
    <source>
        <dbReference type="SAM" id="Coils"/>
    </source>
</evidence>
<dbReference type="EMBL" id="CP001826">
    <property type="protein sequence ID" value="ACZ43023.1"/>
    <property type="molecule type" value="Genomic_DNA"/>
</dbReference>
<dbReference type="InterPro" id="IPR003594">
    <property type="entry name" value="HATPase_dom"/>
</dbReference>
<dbReference type="InterPro" id="IPR005467">
    <property type="entry name" value="His_kinase_dom"/>
</dbReference>
<keyword evidence="7" id="KW-0175">Coiled coil</keyword>
<keyword evidence="8" id="KW-0472">Membrane</keyword>
<evidence type="ECO:0000259" key="9">
    <source>
        <dbReference type="PROSITE" id="PS50109"/>
    </source>
</evidence>
<dbReference type="Gene3D" id="3.30.565.10">
    <property type="entry name" value="Histidine kinase-like ATPase, C-terminal domain"/>
    <property type="match status" value="1"/>
</dbReference>
<dbReference type="EC" id="2.7.13.3" evidence="2"/>
<keyword evidence="6" id="KW-0902">Two-component regulatory system</keyword>
<evidence type="ECO:0000256" key="6">
    <source>
        <dbReference type="ARBA" id="ARBA00023012"/>
    </source>
</evidence>
<dbReference type="RefSeq" id="WP_012876054.1">
    <property type="nucleotide sequence ID" value="NC_013526.1"/>
</dbReference>
<keyword evidence="5 10" id="KW-0418">Kinase</keyword>
<organism evidence="10 11">
    <name type="scientific">Thermobaculum terrenum (strain ATCC BAA-798 / CCMEE 7001 / YNP1)</name>
    <dbReference type="NCBI Taxonomy" id="525904"/>
    <lineage>
        <taxon>Bacteria</taxon>
        <taxon>Bacillati</taxon>
        <taxon>Chloroflexota</taxon>
        <taxon>Chloroflexia</taxon>
        <taxon>Candidatus Thermobaculales</taxon>
        <taxon>Candidatus Thermobaculaceae</taxon>
        <taxon>Thermobaculum</taxon>
    </lineage>
</organism>
<dbReference type="InterPro" id="IPR036097">
    <property type="entry name" value="HisK_dim/P_sf"/>
</dbReference>
<feature type="transmembrane region" description="Helical" evidence="8">
    <location>
        <begin position="20"/>
        <end position="39"/>
    </location>
</feature>
<dbReference type="SMART" id="SM00387">
    <property type="entry name" value="HATPase_c"/>
    <property type="match status" value="1"/>
</dbReference>
<evidence type="ECO:0000256" key="5">
    <source>
        <dbReference type="ARBA" id="ARBA00022777"/>
    </source>
</evidence>
<dbReference type="Gene3D" id="1.10.287.130">
    <property type="match status" value="1"/>
</dbReference>
<dbReference type="AlphaFoldDB" id="D1CH02"/>
<evidence type="ECO:0000313" key="10">
    <source>
        <dbReference type="EMBL" id="ACZ43023.1"/>
    </source>
</evidence>
<dbReference type="PANTHER" id="PTHR43711">
    <property type="entry name" value="TWO-COMPONENT HISTIDINE KINASE"/>
    <property type="match status" value="1"/>
</dbReference>
<accession>D1CH02</accession>
<dbReference type="Pfam" id="PF00512">
    <property type="entry name" value="HisKA"/>
    <property type="match status" value="1"/>
</dbReference>
<dbReference type="PANTHER" id="PTHR43711:SF1">
    <property type="entry name" value="HISTIDINE KINASE 1"/>
    <property type="match status" value="1"/>
</dbReference>
<dbReference type="PROSITE" id="PS50109">
    <property type="entry name" value="HIS_KIN"/>
    <property type="match status" value="1"/>
</dbReference>
<dbReference type="STRING" id="525904.Tter_2121"/>
<dbReference type="KEGG" id="ttr:Tter_2121"/>
<feature type="transmembrane region" description="Helical" evidence="8">
    <location>
        <begin position="70"/>
        <end position="89"/>
    </location>
</feature>
<feature type="transmembrane region" description="Helical" evidence="8">
    <location>
        <begin position="95"/>
        <end position="112"/>
    </location>
</feature>
<keyword evidence="4" id="KW-0808">Transferase</keyword>
<dbReference type="PRINTS" id="PR00344">
    <property type="entry name" value="BCTRLSENSOR"/>
</dbReference>
<keyword evidence="3" id="KW-0597">Phosphoprotein</keyword>
<proteinExistence type="predicted"/>
<dbReference type="Pfam" id="PF02518">
    <property type="entry name" value="HATPase_c"/>
    <property type="match status" value="1"/>
</dbReference>
<protein>
    <recommendedName>
        <fullName evidence="2">histidine kinase</fullName>
        <ecNumber evidence="2">2.7.13.3</ecNumber>
    </recommendedName>
</protein>
<feature type="transmembrane region" description="Helical" evidence="8">
    <location>
        <begin position="148"/>
        <end position="166"/>
    </location>
</feature>
<keyword evidence="8" id="KW-1133">Transmembrane helix</keyword>
<dbReference type="SUPFAM" id="SSF47384">
    <property type="entry name" value="Homodimeric domain of signal transducing histidine kinase"/>
    <property type="match status" value="1"/>
</dbReference>
<feature type="transmembrane region" description="Helical" evidence="8">
    <location>
        <begin position="119"/>
        <end position="136"/>
    </location>
</feature>
<sequence>MPRPAGARDETRTSTFLRRALRTIRWVTLGVLLALTVTSPIRGRFGLYSWELVLMFGAYNALVDLARPQLGYPALAVLDLVASTAVYYLGAQPDALLFDLFFLAVICASTALTPRWSLAYTLAVALTVAAVHPTLPRWMPSNLAVKELAARILIMALVGAGASALTQRLRLEERELLEARERAELERVRSEFLSSLSHDLRTPLTSARAGIGMLQASAQDRLREDETDLLASSKRSLDRLELMIDDLLTLSQIEAGVLEVEHKPLDLRQVVEDATKTVAPLLEQKGQTLELDLPHSMPVRGDPRRLEQVVLNLLHNSNLHTPRGTRIRVSGTMGGEAQLCVEDSGPGIPAHDYSRVFDRFYSRGGHGSAGLGLATCKALVELHGGKVWAGPSYLGGARFCIQLPSDERRGTLDAAESARG</sequence>
<dbReference type="InterPro" id="IPR004358">
    <property type="entry name" value="Sig_transdc_His_kin-like_C"/>
</dbReference>
<name>D1CH02_THET1</name>
<keyword evidence="11" id="KW-1185">Reference proteome</keyword>
<dbReference type="HOGENOM" id="CLU_653705_0_0_0"/>
<evidence type="ECO:0000256" key="3">
    <source>
        <dbReference type="ARBA" id="ARBA00022553"/>
    </source>
</evidence>
<evidence type="ECO:0000256" key="4">
    <source>
        <dbReference type="ARBA" id="ARBA00022679"/>
    </source>
</evidence>